<keyword evidence="5" id="KW-1185">Reference proteome</keyword>
<dbReference type="Proteomes" id="UP001367676">
    <property type="component" value="Unassembled WGS sequence"/>
</dbReference>
<name>A0AAN9TKB0_9HEMI</name>
<dbReference type="EMBL" id="JBBCAQ010000036">
    <property type="protein sequence ID" value="KAK7576087.1"/>
    <property type="molecule type" value="Genomic_DNA"/>
</dbReference>
<dbReference type="InterPro" id="IPR019791">
    <property type="entry name" value="Haem_peroxidase_animal"/>
</dbReference>
<dbReference type="Gene3D" id="1.10.640.10">
    <property type="entry name" value="Haem peroxidase domain superfamily, animal type"/>
    <property type="match status" value="3"/>
</dbReference>
<dbReference type="GO" id="GO:0046872">
    <property type="term" value="F:metal ion binding"/>
    <property type="evidence" value="ECO:0007669"/>
    <property type="project" value="UniProtKB-KW"/>
</dbReference>
<evidence type="ECO:0000313" key="5">
    <source>
        <dbReference type="Proteomes" id="UP001367676"/>
    </source>
</evidence>
<feature type="binding site" description="axial binding residue" evidence="2">
    <location>
        <position position="237"/>
    </location>
    <ligand>
        <name>heme b</name>
        <dbReference type="ChEBI" id="CHEBI:60344"/>
    </ligand>
    <ligandPart>
        <name>Fe</name>
        <dbReference type="ChEBI" id="CHEBI:18248"/>
    </ligandPart>
</feature>
<dbReference type="InterPro" id="IPR010255">
    <property type="entry name" value="Haem_peroxidase_sf"/>
</dbReference>
<keyword evidence="1" id="KW-0575">Peroxidase</keyword>
<protein>
    <recommendedName>
        <fullName evidence="6">Peroxidase</fullName>
    </recommendedName>
</protein>
<sequence length="993" mass="114689">MKIHWCLLILIDACCDKDGKPVDPMPYECLPTIMPKDDEFYSKFGVTCVDFQRSTNTRCVGCSLKPIRQINHQTAFLDLSILYGSSKERAVATRAFWGGFLQRENNRDNSFQEYPARNSGAKNCPYGGLGDYRISLNPEIFSMNTVFFRFHNHMARQLKKINRHWNDKLLYLYARRICVAMYQNVFFSEYIHTLIGVDAALNYNLYTLESGYDDGYNENISPQTFHEYTTTAGRSGHSMVRGSFQYGEKFERPQTYRLRDVYFQLDFFLKKNVFFDIIHTYAFEQCNKQDKFHSEDMDSFAFPVPEMTYGGDLSALGIDRGREFGLQSYNSYRKLCRIPELTSFDDLANDIVNPEDVEKLKSLYKSVEDIDLYVAGFMEKPYPGSTVGPTFTCLLGAQFQHWKFGDRKYFEFPTAKFTENQLKVIRETTFAQIICIANPGMELIPKNAFHIESDWLMVNVHRNWKNAIEIIFFIRTVDLVIIYDILILVKPANSLDNNSFQEYPPRRSDPGYCLYSDPFGAKLREKKCPFIAPADGKCAPKLRECDPDYIFYTDDGSCNNLRYSNFGQAMYPFERWLPANYSDGYDQPRVSVFGNPLPNSRRLRTSLLPNNEFRDSERNALFYAFGQYSSHDPSEHRPLVAKDACCDKNGKPVDPMPYECLPTIMPENDEFYSEFGVTCVDFKRSTNTRSVGCSLKPIRQINHETAFLDLSILYGSSKERADATRAFWGGLLKRENDGDNSFQEYPTRSSGTEDCPLGGLEYIHALIGYDAAMKYNLYTLKSGYDDGYNENISPQTFHEYTTTVGRSGHSTLNNFLFPVPEMTYGGDLSALGIDRGREFGLQSYNSYRKLCHIPELRSFDDLANDIVYPKDVKKLRSLYKSVEDIDLYIAGFMEKPYPGSMVGPTFTCLLGAQFQHWKYADRKYFEFPSAKFTQEQLEVIRQTTFAQIICIANPGMKWIPKSAFYIESDWNQRVRCDDIVQQIDLSPWKDEYK</sequence>
<organism evidence="4 5">
    <name type="scientific">Parthenolecanium corni</name>
    <dbReference type="NCBI Taxonomy" id="536013"/>
    <lineage>
        <taxon>Eukaryota</taxon>
        <taxon>Metazoa</taxon>
        <taxon>Ecdysozoa</taxon>
        <taxon>Arthropoda</taxon>
        <taxon>Hexapoda</taxon>
        <taxon>Insecta</taxon>
        <taxon>Pterygota</taxon>
        <taxon>Neoptera</taxon>
        <taxon>Paraneoptera</taxon>
        <taxon>Hemiptera</taxon>
        <taxon>Sternorrhyncha</taxon>
        <taxon>Coccoidea</taxon>
        <taxon>Coccidae</taxon>
        <taxon>Parthenolecanium</taxon>
    </lineage>
</organism>
<keyword evidence="2" id="KW-0349">Heme</keyword>
<dbReference type="Pfam" id="PF03098">
    <property type="entry name" value="An_peroxidase"/>
    <property type="match status" value="3"/>
</dbReference>
<gene>
    <name evidence="4" type="ORF">V9T40_012373</name>
</gene>
<dbReference type="PANTHER" id="PTHR11475:SF134">
    <property type="entry name" value="LD42267P"/>
    <property type="match status" value="1"/>
</dbReference>
<dbReference type="PRINTS" id="PR00457">
    <property type="entry name" value="ANPEROXIDASE"/>
</dbReference>
<feature type="signal peptide" evidence="3">
    <location>
        <begin position="1"/>
        <end position="19"/>
    </location>
</feature>
<evidence type="ECO:0000256" key="3">
    <source>
        <dbReference type="SAM" id="SignalP"/>
    </source>
</evidence>
<accession>A0AAN9TKB0</accession>
<keyword evidence="2" id="KW-0408">Iron</keyword>
<feature type="chain" id="PRO_5042898289" description="Peroxidase" evidence="3">
    <location>
        <begin position="20"/>
        <end position="993"/>
    </location>
</feature>
<dbReference type="AlphaFoldDB" id="A0AAN9TKB0"/>
<evidence type="ECO:0000313" key="4">
    <source>
        <dbReference type="EMBL" id="KAK7576087.1"/>
    </source>
</evidence>
<evidence type="ECO:0000256" key="2">
    <source>
        <dbReference type="PIRSR" id="PIRSR619791-2"/>
    </source>
</evidence>
<dbReference type="InterPro" id="IPR037120">
    <property type="entry name" value="Haem_peroxidase_sf_animal"/>
</dbReference>
<evidence type="ECO:0000256" key="1">
    <source>
        <dbReference type="ARBA" id="ARBA00022559"/>
    </source>
</evidence>
<dbReference type="PANTHER" id="PTHR11475">
    <property type="entry name" value="OXIDASE/PEROXIDASE"/>
    <property type="match status" value="1"/>
</dbReference>
<dbReference type="PROSITE" id="PS50292">
    <property type="entry name" value="PEROXIDASE_3"/>
    <property type="match status" value="2"/>
</dbReference>
<dbReference type="GO" id="GO:0006979">
    <property type="term" value="P:response to oxidative stress"/>
    <property type="evidence" value="ECO:0007669"/>
    <property type="project" value="InterPro"/>
</dbReference>
<comment type="caution">
    <text evidence="4">The sequence shown here is derived from an EMBL/GenBank/DDBJ whole genome shotgun (WGS) entry which is preliminary data.</text>
</comment>
<keyword evidence="1" id="KW-0560">Oxidoreductase</keyword>
<dbReference type="GO" id="GO:0004601">
    <property type="term" value="F:peroxidase activity"/>
    <property type="evidence" value="ECO:0007669"/>
    <property type="project" value="UniProtKB-KW"/>
</dbReference>
<keyword evidence="2" id="KW-0479">Metal-binding</keyword>
<evidence type="ECO:0008006" key="6">
    <source>
        <dbReference type="Google" id="ProtNLM"/>
    </source>
</evidence>
<reference evidence="4 5" key="1">
    <citation type="submission" date="2024-03" db="EMBL/GenBank/DDBJ databases">
        <title>Adaptation during the transition from Ophiocordyceps entomopathogen to insect associate is accompanied by gene loss and intensified selection.</title>
        <authorList>
            <person name="Ward C.M."/>
            <person name="Onetto C.A."/>
            <person name="Borneman A.R."/>
        </authorList>
    </citation>
    <scope>NUCLEOTIDE SEQUENCE [LARGE SCALE GENOMIC DNA]</scope>
    <source>
        <strain evidence="4">AWRI1</strain>
        <tissue evidence="4">Single Adult Female</tissue>
    </source>
</reference>
<keyword evidence="3" id="KW-0732">Signal</keyword>
<dbReference type="SUPFAM" id="SSF48113">
    <property type="entry name" value="Heme-dependent peroxidases"/>
    <property type="match status" value="2"/>
</dbReference>
<proteinExistence type="predicted"/>
<dbReference type="GO" id="GO:0020037">
    <property type="term" value="F:heme binding"/>
    <property type="evidence" value="ECO:0007669"/>
    <property type="project" value="InterPro"/>
</dbReference>